<keyword evidence="2" id="KW-1185">Reference proteome</keyword>
<reference evidence="2" key="2">
    <citation type="journal article" date="2017" name="Nat. Plants">
        <title>The Aegilops tauschii genome reveals multiple impacts of transposons.</title>
        <authorList>
            <person name="Zhao G."/>
            <person name="Zou C."/>
            <person name="Li K."/>
            <person name="Wang K."/>
            <person name="Li T."/>
            <person name="Gao L."/>
            <person name="Zhang X."/>
            <person name="Wang H."/>
            <person name="Yang Z."/>
            <person name="Liu X."/>
            <person name="Jiang W."/>
            <person name="Mao L."/>
            <person name="Kong X."/>
            <person name="Jiao Y."/>
            <person name="Jia J."/>
        </authorList>
    </citation>
    <scope>NUCLEOTIDE SEQUENCE [LARGE SCALE GENOMIC DNA]</scope>
    <source>
        <strain evidence="2">cv. AL8/78</strain>
    </source>
</reference>
<dbReference type="Proteomes" id="UP000015105">
    <property type="component" value="Chromosome 7D"/>
</dbReference>
<dbReference type="Gramene" id="AET7Gv21360000.38">
    <property type="protein sequence ID" value="AET7Gv21360000.38"/>
    <property type="gene ID" value="AET7Gv21360000"/>
</dbReference>
<evidence type="ECO:0000313" key="1">
    <source>
        <dbReference type="EnsemblPlants" id="AET7Gv21360000.38"/>
    </source>
</evidence>
<sequence>GSLSTCLQGKDQHMSYAQLAKDWLSKSDHILHMPFLDTAYSTALEAAEQFLWGDHDMDSVRLFLLNML</sequence>
<evidence type="ECO:0000313" key="2">
    <source>
        <dbReference type="Proteomes" id="UP000015105"/>
    </source>
</evidence>
<reference evidence="1" key="5">
    <citation type="journal article" date="2021" name="G3 (Bethesda)">
        <title>Aegilops tauschii genome assembly Aet v5.0 features greater sequence contiguity and improved annotation.</title>
        <authorList>
            <person name="Wang L."/>
            <person name="Zhu T."/>
            <person name="Rodriguez J.C."/>
            <person name="Deal K.R."/>
            <person name="Dubcovsky J."/>
            <person name="McGuire P.E."/>
            <person name="Lux T."/>
            <person name="Spannagl M."/>
            <person name="Mayer K.F.X."/>
            <person name="Baldrich P."/>
            <person name="Meyers B.C."/>
            <person name="Huo N."/>
            <person name="Gu Y.Q."/>
            <person name="Zhou H."/>
            <person name="Devos K.M."/>
            <person name="Bennetzen J.L."/>
            <person name="Unver T."/>
            <person name="Budak H."/>
            <person name="Gulick P.J."/>
            <person name="Galiba G."/>
            <person name="Kalapos B."/>
            <person name="Nelson D.R."/>
            <person name="Li P."/>
            <person name="You F.M."/>
            <person name="Luo M.C."/>
            <person name="Dvorak J."/>
        </authorList>
    </citation>
    <scope>NUCLEOTIDE SEQUENCE [LARGE SCALE GENOMIC DNA]</scope>
    <source>
        <strain evidence="1">cv. AL8/78</strain>
    </source>
</reference>
<reference evidence="1" key="3">
    <citation type="journal article" date="2017" name="Nature">
        <title>Genome sequence of the progenitor of the wheat D genome Aegilops tauschii.</title>
        <authorList>
            <person name="Luo M.C."/>
            <person name="Gu Y.Q."/>
            <person name="Puiu D."/>
            <person name="Wang H."/>
            <person name="Twardziok S.O."/>
            <person name="Deal K.R."/>
            <person name="Huo N."/>
            <person name="Zhu T."/>
            <person name="Wang L."/>
            <person name="Wang Y."/>
            <person name="McGuire P.E."/>
            <person name="Liu S."/>
            <person name="Long H."/>
            <person name="Ramasamy R.K."/>
            <person name="Rodriguez J.C."/>
            <person name="Van S.L."/>
            <person name="Yuan L."/>
            <person name="Wang Z."/>
            <person name="Xia Z."/>
            <person name="Xiao L."/>
            <person name="Anderson O.D."/>
            <person name="Ouyang S."/>
            <person name="Liang Y."/>
            <person name="Zimin A.V."/>
            <person name="Pertea G."/>
            <person name="Qi P."/>
            <person name="Bennetzen J.L."/>
            <person name="Dai X."/>
            <person name="Dawson M.W."/>
            <person name="Muller H.G."/>
            <person name="Kugler K."/>
            <person name="Rivarola-Duarte L."/>
            <person name="Spannagl M."/>
            <person name="Mayer K.F.X."/>
            <person name="Lu F.H."/>
            <person name="Bevan M.W."/>
            <person name="Leroy P."/>
            <person name="Li P."/>
            <person name="You F.M."/>
            <person name="Sun Q."/>
            <person name="Liu Z."/>
            <person name="Lyons E."/>
            <person name="Wicker T."/>
            <person name="Salzberg S.L."/>
            <person name="Devos K.M."/>
            <person name="Dvorak J."/>
        </authorList>
    </citation>
    <scope>NUCLEOTIDE SEQUENCE [LARGE SCALE GENOMIC DNA]</scope>
    <source>
        <strain evidence="1">cv. AL8/78</strain>
    </source>
</reference>
<proteinExistence type="predicted"/>
<dbReference type="EnsemblPlants" id="AET7Gv21360000.38">
    <property type="protein sequence ID" value="AET7Gv21360000.38"/>
    <property type="gene ID" value="AET7Gv21360000"/>
</dbReference>
<name>A0A453TEG6_AEGTS</name>
<accession>A0A453TEG6</accession>
<protein>
    <submittedName>
        <fullName evidence="1">Uncharacterized protein</fullName>
    </submittedName>
</protein>
<reference evidence="1" key="4">
    <citation type="submission" date="2019-03" db="UniProtKB">
        <authorList>
            <consortium name="EnsemblPlants"/>
        </authorList>
    </citation>
    <scope>IDENTIFICATION</scope>
</reference>
<reference evidence="2" key="1">
    <citation type="journal article" date="2014" name="Science">
        <title>Ancient hybridizations among the ancestral genomes of bread wheat.</title>
        <authorList>
            <consortium name="International Wheat Genome Sequencing Consortium,"/>
            <person name="Marcussen T."/>
            <person name="Sandve S.R."/>
            <person name="Heier L."/>
            <person name="Spannagl M."/>
            <person name="Pfeifer M."/>
            <person name="Jakobsen K.S."/>
            <person name="Wulff B.B."/>
            <person name="Steuernagel B."/>
            <person name="Mayer K.F."/>
            <person name="Olsen O.A."/>
        </authorList>
    </citation>
    <scope>NUCLEOTIDE SEQUENCE [LARGE SCALE GENOMIC DNA]</scope>
    <source>
        <strain evidence="2">cv. AL8/78</strain>
    </source>
</reference>
<organism evidence="1 2">
    <name type="scientific">Aegilops tauschii subsp. strangulata</name>
    <name type="common">Goatgrass</name>
    <dbReference type="NCBI Taxonomy" id="200361"/>
    <lineage>
        <taxon>Eukaryota</taxon>
        <taxon>Viridiplantae</taxon>
        <taxon>Streptophyta</taxon>
        <taxon>Embryophyta</taxon>
        <taxon>Tracheophyta</taxon>
        <taxon>Spermatophyta</taxon>
        <taxon>Magnoliopsida</taxon>
        <taxon>Liliopsida</taxon>
        <taxon>Poales</taxon>
        <taxon>Poaceae</taxon>
        <taxon>BOP clade</taxon>
        <taxon>Pooideae</taxon>
        <taxon>Triticodae</taxon>
        <taxon>Triticeae</taxon>
        <taxon>Triticinae</taxon>
        <taxon>Aegilops</taxon>
    </lineage>
</organism>
<dbReference type="AlphaFoldDB" id="A0A453TEG6"/>